<feature type="domain" description="PucR C-terminal helix-turn-helix" evidence="3">
    <location>
        <begin position="470"/>
        <end position="528"/>
    </location>
</feature>
<dbReference type="Pfam" id="PF17853">
    <property type="entry name" value="GGDEF_2"/>
    <property type="match status" value="1"/>
</dbReference>
<dbReference type="InterPro" id="IPR042070">
    <property type="entry name" value="PucR_C-HTH_sf"/>
</dbReference>
<dbReference type="Pfam" id="PF07905">
    <property type="entry name" value="PucR"/>
    <property type="match status" value="1"/>
</dbReference>
<dbReference type="PANTHER" id="PTHR33744:SF1">
    <property type="entry name" value="DNA-BINDING TRANSCRIPTIONAL ACTIVATOR ADER"/>
    <property type="match status" value="1"/>
</dbReference>
<comment type="similarity">
    <text evidence="1">Belongs to the CdaR family.</text>
</comment>
<dbReference type="PANTHER" id="PTHR33744">
    <property type="entry name" value="CARBOHYDRATE DIACID REGULATOR"/>
    <property type="match status" value="1"/>
</dbReference>
<dbReference type="InterPro" id="IPR041522">
    <property type="entry name" value="CdaR_GGDEF"/>
</dbReference>
<protein>
    <submittedName>
        <fullName evidence="5">PucR family transcriptional regulator ligand-binding domain-containing protein</fullName>
    </submittedName>
</protein>
<keyword evidence="6" id="KW-1185">Reference proteome</keyword>
<evidence type="ECO:0000313" key="6">
    <source>
        <dbReference type="Proteomes" id="UP001500842"/>
    </source>
</evidence>
<dbReference type="Proteomes" id="UP001500842">
    <property type="component" value="Unassembled WGS sequence"/>
</dbReference>
<dbReference type="RefSeq" id="WP_141004967.1">
    <property type="nucleotide sequence ID" value="NZ_BAAAOR010000007.1"/>
</dbReference>
<organism evidence="5 6">
    <name type="scientific">Nocardioides humi</name>
    <dbReference type="NCBI Taxonomy" id="449461"/>
    <lineage>
        <taxon>Bacteria</taxon>
        <taxon>Bacillati</taxon>
        <taxon>Actinomycetota</taxon>
        <taxon>Actinomycetes</taxon>
        <taxon>Propionibacteriales</taxon>
        <taxon>Nocardioidaceae</taxon>
        <taxon>Nocardioides</taxon>
    </lineage>
</organism>
<proteinExistence type="inferred from homology"/>
<accession>A0ABN1ZZ23</accession>
<evidence type="ECO:0000259" key="4">
    <source>
        <dbReference type="Pfam" id="PF17853"/>
    </source>
</evidence>
<evidence type="ECO:0000259" key="2">
    <source>
        <dbReference type="Pfam" id="PF07905"/>
    </source>
</evidence>
<feature type="domain" description="CdaR GGDEF-like" evidence="4">
    <location>
        <begin position="302"/>
        <end position="416"/>
    </location>
</feature>
<evidence type="ECO:0000256" key="1">
    <source>
        <dbReference type="ARBA" id="ARBA00006754"/>
    </source>
</evidence>
<dbReference type="Pfam" id="PF13556">
    <property type="entry name" value="HTH_30"/>
    <property type="match status" value="1"/>
</dbReference>
<reference evidence="5 6" key="1">
    <citation type="journal article" date="2019" name="Int. J. Syst. Evol. Microbiol.">
        <title>The Global Catalogue of Microorganisms (GCM) 10K type strain sequencing project: providing services to taxonomists for standard genome sequencing and annotation.</title>
        <authorList>
            <consortium name="The Broad Institute Genomics Platform"/>
            <consortium name="The Broad Institute Genome Sequencing Center for Infectious Disease"/>
            <person name="Wu L."/>
            <person name="Ma J."/>
        </authorList>
    </citation>
    <scope>NUCLEOTIDE SEQUENCE [LARGE SCALE GENOMIC DNA]</scope>
    <source>
        <strain evidence="5 6">JCM 14942</strain>
    </source>
</reference>
<dbReference type="InterPro" id="IPR025736">
    <property type="entry name" value="PucR_C-HTH_dom"/>
</dbReference>
<name>A0ABN1ZZ23_9ACTN</name>
<gene>
    <name evidence="5" type="ORF">GCM10009788_09750</name>
</gene>
<comment type="caution">
    <text evidence="5">The sequence shown here is derived from an EMBL/GenBank/DDBJ whole genome shotgun (WGS) entry which is preliminary data.</text>
</comment>
<evidence type="ECO:0000313" key="5">
    <source>
        <dbReference type="EMBL" id="GAA1507766.1"/>
    </source>
</evidence>
<dbReference type="InterPro" id="IPR012914">
    <property type="entry name" value="PucR_dom"/>
</dbReference>
<sequence>MLPTLADVLALPELQRGDPVVVAGRDHLARPVRWVHVSELSDIADLLSGDELLLNTGIALPSSPRALRRYVDGLVGVGDAGIAGLAIELGRRYTDALPPALVAAAEEQGLPLVALRRETSFVAVTQAVHRIVVNAHLAELEASEEAHRAFTRLTLGRARPQQVVDLVAEMADRPVVFENLVHHVIAYNTAGRDHDAVIGDWERRSRSSRRAGADGWQAVDVGPEPGRFGRLVLLADSADSAGGADGVDGVDGGATPRQRMLLERGATALAMGRLIDRDAQSLELQAHRTLLTELAAGVDVPHLASRLTSLGLRWKGRHVTGLVVRLPGGDAGELRGVASDLLDELRIRRASGSVGPVDDERVVALVAHAPGAGDALVDRLVQRLARTGARLVVGAGSPVEDVDGAGGSIREALVVADSTVPTDPPRAVRLYDLRLRGLLHLLRHDPRVQQYVERELGTLLAHDAQTGEQLTRTLAAYCRAGGSKVRAAETCHISRPALYARLHRIGQILDIDLADPENVLALHVALLARDVMRDQPTIR</sequence>
<feature type="domain" description="Purine catabolism PurC-like" evidence="2">
    <location>
        <begin position="7"/>
        <end position="131"/>
    </location>
</feature>
<dbReference type="EMBL" id="BAAAOR010000007">
    <property type="protein sequence ID" value="GAA1507766.1"/>
    <property type="molecule type" value="Genomic_DNA"/>
</dbReference>
<dbReference type="InterPro" id="IPR051448">
    <property type="entry name" value="CdaR-like_regulators"/>
</dbReference>
<evidence type="ECO:0000259" key="3">
    <source>
        <dbReference type="Pfam" id="PF13556"/>
    </source>
</evidence>
<dbReference type="Gene3D" id="1.10.10.2840">
    <property type="entry name" value="PucR C-terminal helix-turn-helix domain"/>
    <property type="match status" value="1"/>
</dbReference>